<keyword evidence="5 7" id="KW-0472">Membrane</keyword>
<dbReference type="Proteomes" id="UP000037069">
    <property type="component" value="Unassembled WGS sequence"/>
</dbReference>
<reference evidence="8 9" key="1">
    <citation type="journal article" date="2015" name="Nat. Commun.">
        <title>Lucilia cuprina genome unlocks parasitic fly biology to underpin future interventions.</title>
        <authorList>
            <person name="Anstead C.A."/>
            <person name="Korhonen P.K."/>
            <person name="Young N.D."/>
            <person name="Hall R.S."/>
            <person name="Jex A.R."/>
            <person name="Murali S.C."/>
            <person name="Hughes D.S."/>
            <person name="Lee S.F."/>
            <person name="Perry T."/>
            <person name="Stroehlein A.J."/>
            <person name="Ansell B.R."/>
            <person name="Breugelmans B."/>
            <person name="Hofmann A."/>
            <person name="Qu J."/>
            <person name="Dugan S."/>
            <person name="Lee S.L."/>
            <person name="Chao H."/>
            <person name="Dinh H."/>
            <person name="Han Y."/>
            <person name="Doddapaneni H.V."/>
            <person name="Worley K.C."/>
            <person name="Muzny D.M."/>
            <person name="Ioannidis P."/>
            <person name="Waterhouse R.M."/>
            <person name="Zdobnov E.M."/>
            <person name="James P.J."/>
            <person name="Bagnall N.H."/>
            <person name="Kotze A.C."/>
            <person name="Gibbs R.A."/>
            <person name="Richards S."/>
            <person name="Batterham P."/>
            <person name="Gasser R.B."/>
        </authorList>
    </citation>
    <scope>NUCLEOTIDE SEQUENCE [LARGE SCALE GENOMIC DNA]</scope>
    <source>
        <strain evidence="8 9">LS</strain>
        <tissue evidence="8">Full body</tissue>
    </source>
</reference>
<dbReference type="Pfam" id="PF08395">
    <property type="entry name" value="7tm_7"/>
    <property type="match status" value="1"/>
</dbReference>
<evidence type="ECO:0000256" key="5">
    <source>
        <dbReference type="ARBA" id="ARBA00023136"/>
    </source>
</evidence>
<feature type="transmembrane region" description="Helical" evidence="7">
    <location>
        <begin position="79"/>
        <end position="97"/>
    </location>
</feature>
<gene>
    <name evidence="8" type="ORF">FF38_08764</name>
</gene>
<organism evidence="8 9">
    <name type="scientific">Lucilia cuprina</name>
    <name type="common">Green bottle fly</name>
    <name type="synonym">Australian sheep blowfly</name>
    <dbReference type="NCBI Taxonomy" id="7375"/>
    <lineage>
        <taxon>Eukaryota</taxon>
        <taxon>Metazoa</taxon>
        <taxon>Ecdysozoa</taxon>
        <taxon>Arthropoda</taxon>
        <taxon>Hexapoda</taxon>
        <taxon>Insecta</taxon>
        <taxon>Pterygota</taxon>
        <taxon>Neoptera</taxon>
        <taxon>Endopterygota</taxon>
        <taxon>Diptera</taxon>
        <taxon>Brachycera</taxon>
        <taxon>Muscomorpha</taxon>
        <taxon>Oestroidea</taxon>
        <taxon>Calliphoridae</taxon>
        <taxon>Luciliinae</taxon>
        <taxon>Lucilia</taxon>
    </lineage>
</organism>
<evidence type="ECO:0000256" key="1">
    <source>
        <dbReference type="ARBA" id="ARBA00004651"/>
    </source>
</evidence>
<keyword evidence="3 7" id="KW-0812">Transmembrane</keyword>
<dbReference type="EMBL" id="JRES01000171">
    <property type="protein sequence ID" value="KNC33631.1"/>
    <property type="molecule type" value="Genomic_DNA"/>
</dbReference>
<evidence type="ECO:0000256" key="4">
    <source>
        <dbReference type="ARBA" id="ARBA00022989"/>
    </source>
</evidence>
<accession>A0A0L0CMX3</accession>
<evidence type="ECO:0000256" key="7">
    <source>
        <dbReference type="SAM" id="Phobius"/>
    </source>
</evidence>
<dbReference type="GO" id="GO:0050909">
    <property type="term" value="P:sensory perception of taste"/>
    <property type="evidence" value="ECO:0007669"/>
    <property type="project" value="InterPro"/>
</dbReference>
<protein>
    <submittedName>
        <fullName evidence="8">Uncharacterized protein</fullName>
    </submittedName>
</protein>
<evidence type="ECO:0000313" key="8">
    <source>
        <dbReference type="EMBL" id="KNC33631.1"/>
    </source>
</evidence>
<keyword evidence="2" id="KW-1003">Cell membrane</keyword>
<dbReference type="AlphaFoldDB" id="A0A0L0CMX3"/>
<sequence>MLPKDNQLTLFNNMLLQKYKLLNYKLQNNEVKSPIASIYMQLLKLRQEINSLYGPAIFIIFSSLILMYSISAYTLCTLWLEYHFAIFLIDMYIYVLICDRGSQTTKETTNIMLEDCTIQQNRETELLCLGRSILRPNINICGIIDIDLKYLFGIIASITQHQIRMECTDKSIKKPLTSNGRGTQKKNFEDYVKE</sequence>
<comment type="caution">
    <text evidence="8">The sequence shown here is derived from an EMBL/GenBank/DDBJ whole genome shotgun (WGS) entry which is preliminary data.</text>
</comment>
<name>A0A0L0CMX3_LUCCU</name>
<keyword evidence="4 7" id="KW-1133">Transmembrane helix</keyword>
<comment type="subcellular location">
    <subcellularLocation>
        <location evidence="1">Cell membrane</location>
        <topology evidence="1">Multi-pass membrane protein</topology>
    </subcellularLocation>
</comment>
<feature type="region of interest" description="Disordered" evidence="6">
    <location>
        <begin position="174"/>
        <end position="194"/>
    </location>
</feature>
<evidence type="ECO:0000256" key="6">
    <source>
        <dbReference type="SAM" id="MobiDB-lite"/>
    </source>
</evidence>
<keyword evidence="9" id="KW-1185">Reference proteome</keyword>
<dbReference type="GO" id="GO:0005886">
    <property type="term" value="C:plasma membrane"/>
    <property type="evidence" value="ECO:0007669"/>
    <property type="project" value="UniProtKB-SubCell"/>
</dbReference>
<evidence type="ECO:0000256" key="3">
    <source>
        <dbReference type="ARBA" id="ARBA00022692"/>
    </source>
</evidence>
<dbReference type="InterPro" id="IPR013604">
    <property type="entry name" value="7TM_chemorcpt"/>
</dbReference>
<feature type="transmembrane region" description="Helical" evidence="7">
    <location>
        <begin position="52"/>
        <end position="73"/>
    </location>
</feature>
<proteinExistence type="predicted"/>
<evidence type="ECO:0000313" key="9">
    <source>
        <dbReference type="Proteomes" id="UP000037069"/>
    </source>
</evidence>
<evidence type="ECO:0000256" key="2">
    <source>
        <dbReference type="ARBA" id="ARBA00022475"/>
    </source>
</evidence>